<evidence type="ECO:0000256" key="9">
    <source>
        <dbReference type="ARBA" id="ARBA00023224"/>
    </source>
</evidence>
<feature type="non-terminal residue" evidence="12">
    <location>
        <position position="98"/>
    </location>
</feature>
<name>A7RIE2_NEMVE</name>
<sequence>MRSKWTGSVLIEIHLARTLAIVIGAFILCWGPFFVLNVVVMICKNDCSYGVAFEVIKWLQYACSCINPIIYTVRNKEFRHTFHEMICRCSYRRRVYTV</sequence>
<dbReference type="PANTHER" id="PTHR24248">
    <property type="entry name" value="ADRENERGIC RECEPTOR-RELATED G-PROTEIN COUPLED RECEPTOR"/>
    <property type="match status" value="1"/>
</dbReference>
<keyword evidence="4 10" id="KW-1133">Transmembrane helix</keyword>
<dbReference type="InterPro" id="IPR017452">
    <property type="entry name" value="GPCR_Rhodpsn_7TM"/>
</dbReference>
<dbReference type="Pfam" id="PF00001">
    <property type="entry name" value="7tm_1"/>
    <property type="match status" value="1"/>
</dbReference>
<gene>
    <name evidence="12" type="ORF">NEMVEDRAFT_v1g82580</name>
</gene>
<evidence type="ECO:0000256" key="3">
    <source>
        <dbReference type="ARBA" id="ARBA00022692"/>
    </source>
</evidence>
<keyword evidence="5" id="KW-0297">G-protein coupled receptor</keyword>
<keyword evidence="3 10" id="KW-0812">Transmembrane</keyword>
<accession>A7RIE2</accession>
<proteinExistence type="predicted"/>
<dbReference type="Gene3D" id="1.20.1070.10">
    <property type="entry name" value="Rhodopsin 7-helix transmembrane proteins"/>
    <property type="match status" value="1"/>
</dbReference>
<evidence type="ECO:0000313" key="12">
    <source>
        <dbReference type="EMBL" id="EDO48690.1"/>
    </source>
</evidence>
<dbReference type="HOGENOM" id="CLU_167791_2_0_1"/>
<keyword evidence="2" id="KW-1003">Cell membrane</keyword>
<evidence type="ECO:0000256" key="7">
    <source>
        <dbReference type="ARBA" id="ARBA00023157"/>
    </source>
</evidence>
<dbReference type="OMA" id="IEIHLAR"/>
<dbReference type="InParanoid" id="A7RIE2"/>
<dbReference type="SUPFAM" id="SSF81321">
    <property type="entry name" value="Family A G protein-coupled receptor-like"/>
    <property type="match status" value="1"/>
</dbReference>
<dbReference type="PRINTS" id="PR00237">
    <property type="entry name" value="GPCRRHODOPSN"/>
</dbReference>
<evidence type="ECO:0000256" key="2">
    <source>
        <dbReference type="ARBA" id="ARBA00022475"/>
    </source>
</evidence>
<dbReference type="GO" id="GO:0005886">
    <property type="term" value="C:plasma membrane"/>
    <property type="evidence" value="ECO:0007669"/>
    <property type="project" value="UniProtKB-SubCell"/>
</dbReference>
<dbReference type="Proteomes" id="UP000001593">
    <property type="component" value="Unassembled WGS sequence"/>
</dbReference>
<dbReference type="GO" id="GO:0004993">
    <property type="term" value="F:G protein-coupled serotonin receptor activity"/>
    <property type="evidence" value="ECO:0007669"/>
    <property type="project" value="UniProtKB-ARBA"/>
</dbReference>
<keyword evidence="8" id="KW-0675">Receptor</keyword>
<reference evidence="12 13" key="1">
    <citation type="journal article" date="2007" name="Science">
        <title>Sea anemone genome reveals ancestral eumetazoan gene repertoire and genomic organization.</title>
        <authorList>
            <person name="Putnam N.H."/>
            <person name="Srivastava M."/>
            <person name="Hellsten U."/>
            <person name="Dirks B."/>
            <person name="Chapman J."/>
            <person name="Salamov A."/>
            <person name="Terry A."/>
            <person name="Shapiro H."/>
            <person name="Lindquist E."/>
            <person name="Kapitonov V.V."/>
            <person name="Jurka J."/>
            <person name="Genikhovich G."/>
            <person name="Grigoriev I.V."/>
            <person name="Lucas S.M."/>
            <person name="Steele R.E."/>
            <person name="Finnerty J.R."/>
            <person name="Technau U."/>
            <person name="Martindale M.Q."/>
            <person name="Rokhsar D.S."/>
        </authorList>
    </citation>
    <scope>NUCLEOTIDE SEQUENCE [LARGE SCALE GENOMIC DNA]</scope>
    <source>
        <strain evidence="13">CH2 X CH6</strain>
    </source>
</reference>
<dbReference type="InterPro" id="IPR000276">
    <property type="entry name" value="GPCR_Rhodpsn"/>
</dbReference>
<evidence type="ECO:0000256" key="10">
    <source>
        <dbReference type="SAM" id="Phobius"/>
    </source>
</evidence>
<evidence type="ECO:0000256" key="8">
    <source>
        <dbReference type="ARBA" id="ARBA00023170"/>
    </source>
</evidence>
<keyword evidence="6 10" id="KW-0472">Membrane</keyword>
<organism evidence="12 13">
    <name type="scientific">Nematostella vectensis</name>
    <name type="common">Starlet sea anemone</name>
    <dbReference type="NCBI Taxonomy" id="45351"/>
    <lineage>
        <taxon>Eukaryota</taxon>
        <taxon>Metazoa</taxon>
        <taxon>Cnidaria</taxon>
        <taxon>Anthozoa</taxon>
        <taxon>Hexacorallia</taxon>
        <taxon>Actiniaria</taxon>
        <taxon>Edwardsiidae</taxon>
        <taxon>Nematostella</taxon>
    </lineage>
</organism>
<evidence type="ECO:0000256" key="6">
    <source>
        <dbReference type="ARBA" id="ARBA00023136"/>
    </source>
</evidence>
<dbReference type="PANTHER" id="PTHR24248:SF199">
    <property type="entry name" value="IP13425P-RELATED"/>
    <property type="match status" value="1"/>
</dbReference>
<feature type="transmembrane region" description="Helical" evidence="10">
    <location>
        <begin position="20"/>
        <end position="42"/>
    </location>
</feature>
<evidence type="ECO:0000256" key="5">
    <source>
        <dbReference type="ARBA" id="ARBA00023040"/>
    </source>
</evidence>
<keyword evidence="7" id="KW-1015">Disulfide bond</keyword>
<dbReference type="AlphaFoldDB" id="A7RIE2"/>
<evidence type="ECO:0000256" key="4">
    <source>
        <dbReference type="ARBA" id="ARBA00022989"/>
    </source>
</evidence>
<keyword evidence="13" id="KW-1185">Reference proteome</keyword>
<feature type="domain" description="G-protein coupled receptors family 1 profile" evidence="11">
    <location>
        <begin position="1"/>
        <end position="71"/>
    </location>
</feature>
<comment type="subcellular location">
    <subcellularLocation>
        <location evidence="1">Cell membrane</location>
        <topology evidence="1">Multi-pass membrane protein</topology>
    </subcellularLocation>
</comment>
<dbReference type="eggNOG" id="KOG3656">
    <property type="taxonomic scope" value="Eukaryota"/>
</dbReference>
<keyword evidence="9" id="KW-0807">Transducer</keyword>
<dbReference type="PROSITE" id="PS50262">
    <property type="entry name" value="G_PROTEIN_RECEP_F1_2"/>
    <property type="match status" value="1"/>
</dbReference>
<evidence type="ECO:0000256" key="1">
    <source>
        <dbReference type="ARBA" id="ARBA00004651"/>
    </source>
</evidence>
<dbReference type="STRING" id="45351.A7RIE2"/>
<protein>
    <recommendedName>
        <fullName evidence="11">G-protein coupled receptors family 1 profile domain-containing protein</fullName>
    </recommendedName>
</protein>
<dbReference type="PhylomeDB" id="A7RIE2"/>
<evidence type="ECO:0000313" key="13">
    <source>
        <dbReference type="Proteomes" id="UP000001593"/>
    </source>
</evidence>
<dbReference type="EMBL" id="DS469512">
    <property type="protein sequence ID" value="EDO48690.1"/>
    <property type="molecule type" value="Genomic_DNA"/>
</dbReference>
<evidence type="ECO:0000259" key="11">
    <source>
        <dbReference type="PROSITE" id="PS50262"/>
    </source>
</evidence>